<evidence type="ECO:0000256" key="5">
    <source>
        <dbReference type="ARBA" id="ARBA00023136"/>
    </source>
</evidence>
<feature type="region of interest" description="Disordered" evidence="6">
    <location>
        <begin position="1"/>
        <end position="22"/>
    </location>
</feature>
<keyword evidence="10" id="KW-1185">Reference proteome</keyword>
<evidence type="ECO:0000256" key="4">
    <source>
        <dbReference type="ARBA" id="ARBA00022989"/>
    </source>
</evidence>
<evidence type="ECO:0000256" key="6">
    <source>
        <dbReference type="SAM" id="MobiDB-lite"/>
    </source>
</evidence>
<evidence type="ECO:0000256" key="1">
    <source>
        <dbReference type="ARBA" id="ARBA00004141"/>
    </source>
</evidence>
<name>A0A2U1FD68_9PSEU</name>
<dbReference type="OrthoDB" id="3949537at2"/>
<dbReference type="GO" id="GO:0016020">
    <property type="term" value="C:membrane"/>
    <property type="evidence" value="ECO:0007669"/>
    <property type="project" value="UniProtKB-SubCell"/>
</dbReference>
<dbReference type="AlphaFoldDB" id="A0A2U1FD68"/>
<organism evidence="9 10">
    <name type="scientific">Actinomycetospora cinnamomea</name>
    <dbReference type="NCBI Taxonomy" id="663609"/>
    <lineage>
        <taxon>Bacteria</taxon>
        <taxon>Bacillati</taxon>
        <taxon>Actinomycetota</taxon>
        <taxon>Actinomycetes</taxon>
        <taxon>Pseudonocardiales</taxon>
        <taxon>Pseudonocardiaceae</taxon>
        <taxon>Actinomycetospora</taxon>
    </lineage>
</organism>
<feature type="transmembrane region" description="Helical" evidence="7">
    <location>
        <begin position="44"/>
        <end position="61"/>
    </location>
</feature>
<feature type="transmembrane region" description="Helical" evidence="7">
    <location>
        <begin position="470"/>
        <end position="488"/>
    </location>
</feature>
<dbReference type="InterPro" id="IPR023494">
    <property type="entry name" value="Cyt_c_bgen_Ccs1/CcsB/ResB"/>
</dbReference>
<keyword evidence="5 7" id="KW-0472">Membrane</keyword>
<comment type="caution">
    <text evidence="9">The sequence shown here is derived from an EMBL/GenBank/DDBJ whole genome shotgun (WGS) entry which is preliminary data.</text>
</comment>
<gene>
    <name evidence="9" type="ORF">C8D89_105175</name>
</gene>
<evidence type="ECO:0000256" key="7">
    <source>
        <dbReference type="SAM" id="Phobius"/>
    </source>
</evidence>
<accession>A0A2U1FD68</accession>
<dbReference type="RefSeq" id="WP_116708349.1">
    <property type="nucleotide sequence ID" value="NZ_QEKW01000005.1"/>
</dbReference>
<keyword evidence="4 7" id="KW-1133">Transmembrane helix</keyword>
<dbReference type="Pfam" id="PF05140">
    <property type="entry name" value="ResB"/>
    <property type="match status" value="1"/>
</dbReference>
<protein>
    <submittedName>
        <fullName evidence="9">Cytochrome c biogenesis protein</fullName>
    </submittedName>
</protein>
<dbReference type="PANTHER" id="PTHR31566">
    <property type="entry name" value="CYTOCHROME C BIOGENESIS PROTEIN CCS1, CHLOROPLASTIC"/>
    <property type="match status" value="1"/>
</dbReference>
<dbReference type="InterPro" id="IPR007816">
    <property type="entry name" value="ResB-like_domain"/>
</dbReference>
<proteinExistence type="predicted"/>
<evidence type="ECO:0000256" key="3">
    <source>
        <dbReference type="ARBA" id="ARBA00022748"/>
    </source>
</evidence>
<evidence type="ECO:0000313" key="10">
    <source>
        <dbReference type="Proteomes" id="UP000245639"/>
    </source>
</evidence>
<feature type="region of interest" description="Disordered" evidence="6">
    <location>
        <begin position="539"/>
        <end position="596"/>
    </location>
</feature>
<feature type="transmembrane region" description="Helical" evidence="7">
    <location>
        <begin position="98"/>
        <end position="116"/>
    </location>
</feature>
<keyword evidence="2 7" id="KW-0812">Transmembrane</keyword>
<sequence length="596" mass="64039">MTSTLPQASAGDAGPPPPSRPGRLRRALALARNTWRGLTSMRTALILLFLLAVAALPGAVLPQRTPSPNAVDDYFGQHPTLAPVLDDLGMFDVFATPWFAAIYLLLFVSLIGCLVPRSIEHLRGIRTEPVAVPRNLARLPHHAESTSDEDPDAVVARARRRLRGWRVAVRSEPGGVRTLSAEKGALREVGNLVFHLSLVALLGGIAAGELFGYEGQVIVMADGSEFCNSGIYAYDSFRPGLQVDGTGLDPFCLTVDGFRATFRPDGQPDSFEADVRYQDTAAVQRGDGVWQEHDLAVNDPLRIDGERVYLLGHGYAPRFTVTFPDGQQRVGLVQWRPVDQATLLSEGATKIDPPGVTDEAQRRRSQLAITGLFAPTSSGGGLVTSVFPALNNPEVAVDVLRGDLGLDSGRAQSIFSVDQGMVEQGRLVRVARENLRPGEEITLDDGTRVRFDDVQNWVSLQVSHDPAQTAVLLAAIALLGGLTLSLTVRRRRFWVRAVPAGPTVPSTTDGRTVVMLGGLARTDRAGYGEEFGRLAAELAPRRTGDAGEPDTEVTGRTVPDPAVPEEVAGDVPAVADDRTAPAREARDDDGEDDDGR</sequence>
<feature type="domain" description="ResB-like" evidence="8">
    <location>
        <begin position="41"/>
        <end position="531"/>
    </location>
</feature>
<evidence type="ECO:0000313" key="9">
    <source>
        <dbReference type="EMBL" id="PVZ10099.1"/>
    </source>
</evidence>
<dbReference type="Proteomes" id="UP000245639">
    <property type="component" value="Unassembled WGS sequence"/>
</dbReference>
<evidence type="ECO:0000259" key="8">
    <source>
        <dbReference type="Pfam" id="PF05140"/>
    </source>
</evidence>
<dbReference type="EMBL" id="QEKW01000005">
    <property type="protein sequence ID" value="PVZ10099.1"/>
    <property type="molecule type" value="Genomic_DNA"/>
</dbReference>
<feature type="compositionally biased region" description="Basic and acidic residues" evidence="6">
    <location>
        <begin position="575"/>
        <end position="586"/>
    </location>
</feature>
<feature type="compositionally biased region" description="Acidic residues" evidence="6">
    <location>
        <begin position="587"/>
        <end position="596"/>
    </location>
</feature>
<dbReference type="GO" id="GO:0017004">
    <property type="term" value="P:cytochrome complex assembly"/>
    <property type="evidence" value="ECO:0007669"/>
    <property type="project" value="UniProtKB-KW"/>
</dbReference>
<reference evidence="9 10" key="1">
    <citation type="submission" date="2018-04" db="EMBL/GenBank/DDBJ databases">
        <title>Genomic Encyclopedia of Type Strains, Phase IV (KMG-IV): sequencing the most valuable type-strain genomes for metagenomic binning, comparative biology and taxonomic classification.</title>
        <authorList>
            <person name="Goeker M."/>
        </authorList>
    </citation>
    <scope>NUCLEOTIDE SEQUENCE [LARGE SCALE GENOMIC DNA]</scope>
    <source>
        <strain evidence="9 10">DSM 45771</strain>
    </source>
</reference>
<evidence type="ECO:0000256" key="2">
    <source>
        <dbReference type="ARBA" id="ARBA00022692"/>
    </source>
</evidence>
<comment type="subcellular location">
    <subcellularLocation>
        <location evidence="1">Membrane</location>
        <topology evidence="1">Multi-pass membrane protein</topology>
    </subcellularLocation>
</comment>
<dbReference type="PANTHER" id="PTHR31566:SF0">
    <property type="entry name" value="CYTOCHROME C BIOGENESIS PROTEIN CCS1, CHLOROPLASTIC"/>
    <property type="match status" value="1"/>
</dbReference>
<keyword evidence="3" id="KW-0201">Cytochrome c-type biogenesis</keyword>